<feature type="domain" description="Fatty acid hydroxylase" evidence="6">
    <location>
        <begin position="107"/>
        <end position="239"/>
    </location>
</feature>
<evidence type="ECO:0000313" key="8">
    <source>
        <dbReference type="Proteomes" id="UP000196531"/>
    </source>
</evidence>
<dbReference type="GO" id="GO:0016020">
    <property type="term" value="C:membrane"/>
    <property type="evidence" value="ECO:0007669"/>
    <property type="project" value="UniProtKB-SubCell"/>
</dbReference>
<keyword evidence="3 5" id="KW-1133">Transmembrane helix</keyword>
<gene>
    <name evidence="7" type="ORF">A9Q84_14085</name>
</gene>
<feature type="transmembrane region" description="Helical" evidence="5">
    <location>
        <begin position="7"/>
        <end position="25"/>
    </location>
</feature>
<sequence>MRTLIKYLIHPTILVIYMTIAYKFYAQVHPFLLLLSLVLINLTFLWFLEWLIPFKKKWKMDKKGFLVNLKYFGINAAADSLGKLSAIFIAMKLTAGTVDLPLYYSVPLAVIALEFFGYWIHRSTHQDGLLWRVHSIHHTPNKIFTWNNNKMHPLNIVLLKIGRLTSLIVIGFSAETIFLATTFALLQNYISHVNADIRGGLLSYIIGTPELHRLHHSTNREEALNYSAVIPYWDMIFGTFLNQQEVESIGVHNPEDYPNEIKQELLFPFRKGV</sequence>
<name>A0A1Y5F560_9BACT</name>
<organism evidence="7 8">
    <name type="scientific">Halobacteriovorax marinus</name>
    <dbReference type="NCBI Taxonomy" id="97084"/>
    <lineage>
        <taxon>Bacteria</taxon>
        <taxon>Pseudomonadati</taxon>
        <taxon>Bdellovibrionota</taxon>
        <taxon>Bacteriovoracia</taxon>
        <taxon>Bacteriovoracales</taxon>
        <taxon>Halobacteriovoraceae</taxon>
        <taxon>Halobacteriovorax</taxon>
    </lineage>
</organism>
<evidence type="ECO:0000256" key="2">
    <source>
        <dbReference type="ARBA" id="ARBA00022692"/>
    </source>
</evidence>
<dbReference type="GO" id="GO:0008610">
    <property type="term" value="P:lipid biosynthetic process"/>
    <property type="evidence" value="ECO:0007669"/>
    <property type="project" value="InterPro"/>
</dbReference>
<dbReference type="GO" id="GO:0005506">
    <property type="term" value="F:iron ion binding"/>
    <property type="evidence" value="ECO:0007669"/>
    <property type="project" value="InterPro"/>
</dbReference>
<feature type="transmembrane region" description="Helical" evidence="5">
    <location>
        <begin position="164"/>
        <end position="186"/>
    </location>
</feature>
<feature type="transmembrane region" description="Helical" evidence="5">
    <location>
        <begin position="102"/>
        <end position="120"/>
    </location>
</feature>
<evidence type="ECO:0000256" key="3">
    <source>
        <dbReference type="ARBA" id="ARBA00022989"/>
    </source>
</evidence>
<evidence type="ECO:0000256" key="4">
    <source>
        <dbReference type="ARBA" id="ARBA00023136"/>
    </source>
</evidence>
<keyword evidence="4 5" id="KW-0472">Membrane</keyword>
<dbReference type="AlphaFoldDB" id="A0A1Y5F560"/>
<protein>
    <recommendedName>
        <fullName evidence="6">Fatty acid hydroxylase domain-containing protein</fullName>
    </recommendedName>
</protein>
<evidence type="ECO:0000256" key="5">
    <source>
        <dbReference type="SAM" id="Phobius"/>
    </source>
</evidence>
<dbReference type="Pfam" id="PF04116">
    <property type="entry name" value="FA_hydroxylase"/>
    <property type="match status" value="1"/>
</dbReference>
<dbReference type="InterPro" id="IPR050307">
    <property type="entry name" value="Sterol_Desaturase_Related"/>
</dbReference>
<accession>A0A1Y5F560</accession>
<evidence type="ECO:0000313" key="7">
    <source>
        <dbReference type="EMBL" id="OUR95629.1"/>
    </source>
</evidence>
<keyword evidence="2 5" id="KW-0812">Transmembrane</keyword>
<feature type="transmembrane region" description="Helical" evidence="5">
    <location>
        <begin position="31"/>
        <end position="52"/>
    </location>
</feature>
<proteinExistence type="predicted"/>
<evidence type="ECO:0000256" key="1">
    <source>
        <dbReference type="ARBA" id="ARBA00004370"/>
    </source>
</evidence>
<dbReference type="InterPro" id="IPR006694">
    <property type="entry name" value="Fatty_acid_hydroxylase"/>
</dbReference>
<evidence type="ECO:0000259" key="6">
    <source>
        <dbReference type="Pfam" id="PF04116"/>
    </source>
</evidence>
<dbReference type="PANTHER" id="PTHR11863">
    <property type="entry name" value="STEROL DESATURASE"/>
    <property type="match status" value="1"/>
</dbReference>
<comment type="caution">
    <text evidence="7">The sequence shown here is derived from an EMBL/GenBank/DDBJ whole genome shotgun (WGS) entry which is preliminary data.</text>
</comment>
<comment type="subcellular location">
    <subcellularLocation>
        <location evidence="1">Membrane</location>
    </subcellularLocation>
</comment>
<dbReference type="EMBL" id="MAAO01000007">
    <property type="protein sequence ID" value="OUR95629.1"/>
    <property type="molecule type" value="Genomic_DNA"/>
</dbReference>
<dbReference type="Proteomes" id="UP000196531">
    <property type="component" value="Unassembled WGS sequence"/>
</dbReference>
<dbReference type="GO" id="GO:0016491">
    <property type="term" value="F:oxidoreductase activity"/>
    <property type="evidence" value="ECO:0007669"/>
    <property type="project" value="InterPro"/>
</dbReference>
<reference evidence="8" key="1">
    <citation type="journal article" date="2017" name="Proc. Natl. Acad. Sci. U.S.A.">
        <title>Simulation of Deepwater Horizon oil plume reveals substrate specialization within a complex community of hydrocarbon-degraders.</title>
        <authorList>
            <person name="Hu P."/>
            <person name="Dubinsky E.A."/>
            <person name="Probst A.J."/>
            <person name="Wang J."/>
            <person name="Sieber C.M.K."/>
            <person name="Tom L.M."/>
            <person name="Gardinali P."/>
            <person name="Banfield J.F."/>
            <person name="Atlas R.M."/>
            <person name="Andersen G.L."/>
        </authorList>
    </citation>
    <scope>NUCLEOTIDE SEQUENCE [LARGE SCALE GENOMIC DNA]</scope>
</reference>